<gene>
    <name evidence="2" type="ORF">CEXT_414701</name>
</gene>
<keyword evidence="1" id="KW-1133">Transmembrane helix</keyword>
<accession>A0AAV4RCR0</accession>
<proteinExistence type="predicted"/>
<evidence type="ECO:0000313" key="2">
    <source>
        <dbReference type="EMBL" id="GIY18471.1"/>
    </source>
</evidence>
<keyword evidence="3" id="KW-1185">Reference proteome</keyword>
<organism evidence="2 3">
    <name type="scientific">Caerostris extrusa</name>
    <name type="common">Bark spider</name>
    <name type="synonym">Caerostris bankana</name>
    <dbReference type="NCBI Taxonomy" id="172846"/>
    <lineage>
        <taxon>Eukaryota</taxon>
        <taxon>Metazoa</taxon>
        <taxon>Ecdysozoa</taxon>
        <taxon>Arthropoda</taxon>
        <taxon>Chelicerata</taxon>
        <taxon>Arachnida</taxon>
        <taxon>Araneae</taxon>
        <taxon>Araneomorphae</taxon>
        <taxon>Entelegynae</taxon>
        <taxon>Araneoidea</taxon>
        <taxon>Araneidae</taxon>
        <taxon>Caerostris</taxon>
    </lineage>
</organism>
<name>A0AAV4RCR0_CAEEX</name>
<sequence length="112" mass="13056">MNIHCLARSFPFYRLDNVSEVSRCLLMLNKTVGVTFDSWLRKENAAPSRKHQQRRSIENAFREELKKKKKKLRNGISSYSEINSRLALIIIRFACLLAYLFVNSFCALLLTT</sequence>
<reference evidence="2 3" key="1">
    <citation type="submission" date="2021-06" db="EMBL/GenBank/DDBJ databases">
        <title>Caerostris extrusa draft genome.</title>
        <authorList>
            <person name="Kono N."/>
            <person name="Arakawa K."/>
        </authorList>
    </citation>
    <scope>NUCLEOTIDE SEQUENCE [LARGE SCALE GENOMIC DNA]</scope>
</reference>
<feature type="transmembrane region" description="Helical" evidence="1">
    <location>
        <begin position="86"/>
        <end position="110"/>
    </location>
</feature>
<protein>
    <submittedName>
        <fullName evidence="2">Uncharacterized protein</fullName>
    </submittedName>
</protein>
<dbReference type="Proteomes" id="UP001054945">
    <property type="component" value="Unassembled WGS sequence"/>
</dbReference>
<evidence type="ECO:0000313" key="3">
    <source>
        <dbReference type="Proteomes" id="UP001054945"/>
    </source>
</evidence>
<comment type="caution">
    <text evidence="2">The sequence shown here is derived from an EMBL/GenBank/DDBJ whole genome shotgun (WGS) entry which is preliminary data.</text>
</comment>
<dbReference type="EMBL" id="BPLR01007629">
    <property type="protein sequence ID" value="GIY18471.1"/>
    <property type="molecule type" value="Genomic_DNA"/>
</dbReference>
<evidence type="ECO:0000256" key="1">
    <source>
        <dbReference type="SAM" id="Phobius"/>
    </source>
</evidence>
<keyword evidence="1" id="KW-0812">Transmembrane</keyword>
<dbReference type="AlphaFoldDB" id="A0AAV4RCR0"/>
<keyword evidence="1" id="KW-0472">Membrane</keyword>